<comment type="caution">
    <text evidence="1">The sequence shown here is derived from an EMBL/GenBank/DDBJ whole genome shotgun (WGS) entry which is preliminary data.</text>
</comment>
<accession>A0A244CKU0</accession>
<dbReference type="AlphaFoldDB" id="A0A244CKU0"/>
<organism evidence="1 2">
    <name type="scientific">Pseudoalteromonas ulvae</name>
    <dbReference type="NCBI Taxonomy" id="107327"/>
    <lineage>
        <taxon>Bacteria</taxon>
        <taxon>Pseudomonadati</taxon>
        <taxon>Pseudomonadota</taxon>
        <taxon>Gammaproteobacteria</taxon>
        <taxon>Alteromonadales</taxon>
        <taxon>Pseudoalteromonadaceae</taxon>
        <taxon>Pseudoalteromonas</taxon>
    </lineage>
</organism>
<protein>
    <recommendedName>
        <fullName evidence="3">Solute-binding protein family 3/N-terminal domain-containing protein</fullName>
    </recommendedName>
</protein>
<keyword evidence="2" id="KW-1185">Reference proteome</keyword>
<name>A0A244CKU0_PSEDV</name>
<reference evidence="1 2" key="1">
    <citation type="submission" date="2017-02" db="EMBL/GenBank/DDBJ databases">
        <title>Pseudoalteromonas ulvae TC14 Genome.</title>
        <authorList>
            <person name="Molmeret M."/>
        </authorList>
    </citation>
    <scope>NUCLEOTIDE SEQUENCE [LARGE SCALE GENOMIC DNA]</scope>
    <source>
        <strain evidence="1">TC14</strain>
    </source>
</reference>
<evidence type="ECO:0000313" key="1">
    <source>
        <dbReference type="EMBL" id="OUL55966.1"/>
    </source>
</evidence>
<evidence type="ECO:0000313" key="2">
    <source>
        <dbReference type="Proteomes" id="UP000194841"/>
    </source>
</evidence>
<evidence type="ECO:0008006" key="3">
    <source>
        <dbReference type="Google" id="ProtNLM"/>
    </source>
</evidence>
<proteinExistence type="predicted"/>
<sequence length="245" mass="28000">MIYFIIRYSVARTTFSFTLPLLLLLGCLFPAYGQTQLTFGLYPFPPDITQNQHGECEGPAVAQLKKLFLFSEQPLKILCVTPARLYKLFANGKVDMLLNIASTKALQGQSVIVKPQFHYINLAFATNKAMAEQKTVSAIRGYNYEGQREVLEQRGYEFVELKNGVDALELFALGRVAHHIGYIQHKEMLNFHDTKHLKLDQIEFNSLELIPTYIHISKKSPHLETINAYLTQLISQKHCQNLYNC</sequence>
<gene>
    <name evidence="1" type="ORF">B1199_19885</name>
</gene>
<dbReference type="SUPFAM" id="SSF53850">
    <property type="entry name" value="Periplasmic binding protein-like II"/>
    <property type="match status" value="1"/>
</dbReference>
<dbReference type="Proteomes" id="UP000194841">
    <property type="component" value="Unassembled WGS sequence"/>
</dbReference>
<dbReference type="PROSITE" id="PS51257">
    <property type="entry name" value="PROKAR_LIPOPROTEIN"/>
    <property type="match status" value="1"/>
</dbReference>
<dbReference type="EMBL" id="MWPV01000008">
    <property type="protein sequence ID" value="OUL55966.1"/>
    <property type="molecule type" value="Genomic_DNA"/>
</dbReference>